<keyword evidence="2" id="KW-1003">Cell membrane</keyword>
<dbReference type="InterPro" id="IPR050545">
    <property type="entry name" value="Mycobact_MmpL"/>
</dbReference>
<feature type="transmembrane region" description="Helical" evidence="6">
    <location>
        <begin position="628"/>
        <end position="648"/>
    </location>
</feature>
<dbReference type="Gene3D" id="1.20.1640.10">
    <property type="entry name" value="Multidrug efflux transporter AcrB transmembrane domain"/>
    <property type="match status" value="2"/>
</dbReference>
<evidence type="ECO:0000313" key="8">
    <source>
        <dbReference type="EMBL" id="MBT2990435.1"/>
    </source>
</evidence>
<feature type="transmembrane region" description="Helical" evidence="6">
    <location>
        <begin position="599"/>
        <end position="621"/>
    </location>
</feature>
<evidence type="ECO:0000256" key="3">
    <source>
        <dbReference type="ARBA" id="ARBA00022692"/>
    </source>
</evidence>
<evidence type="ECO:0000256" key="5">
    <source>
        <dbReference type="ARBA" id="ARBA00023136"/>
    </source>
</evidence>
<evidence type="ECO:0000256" key="6">
    <source>
        <dbReference type="SAM" id="Phobius"/>
    </source>
</evidence>
<dbReference type="PROSITE" id="PS50156">
    <property type="entry name" value="SSD"/>
    <property type="match status" value="2"/>
</dbReference>
<feature type="transmembrane region" description="Helical" evidence="6">
    <location>
        <begin position="318"/>
        <end position="337"/>
    </location>
</feature>
<evidence type="ECO:0000313" key="9">
    <source>
        <dbReference type="Proteomes" id="UP000770889"/>
    </source>
</evidence>
<keyword evidence="5 6" id="KW-0472">Membrane</keyword>
<organism evidence="8 9">
    <name type="scientific">Candidatus Thiodiazotropha taylori</name>
    <dbReference type="NCBI Taxonomy" id="2792791"/>
    <lineage>
        <taxon>Bacteria</taxon>
        <taxon>Pseudomonadati</taxon>
        <taxon>Pseudomonadota</taxon>
        <taxon>Gammaproteobacteria</taxon>
        <taxon>Chromatiales</taxon>
        <taxon>Sedimenticolaceae</taxon>
        <taxon>Candidatus Thiodiazotropha</taxon>
    </lineage>
</organism>
<dbReference type="PANTHER" id="PTHR33406">
    <property type="entry name" value="MEMBRANE PROTEIN MJ1562-RELATED"/>
    <property type="match status" value="1"/>
</dbReference>
<protein>
    <submittedName>
        <fullName evidence="8">MMPL family transporter</fullName>
    </submittedName>
</protein>
<dbReference type="GO" id="GO:0005886">
    <property type="term" value="C:plasma membrane"/>
    <property type="evidence" value="ECO:0007669"/>
    <property type="project" value="UniProtKB-SubCell"/>
</dbReference>
<name>A0A944MG88_9GAMM</name>
<feature type="transmembrane region" description="Helical" evidence="6">
    <location>
        <begin position="731"/>
        <end position="755"/>
    </location>
</feature>
<feature type="transmembrane region" description="Helical" evidence="6">
    <location>
        <begin position="279"/>
        <end position="297"/>
    </location>
</feature>
<proteinExistence type="predicted"/>
<feature type="transmembrane region" description="Helical" evidence="6">
    <location>
        <begin position="654"/>
        <end position="675"/>
    </location>
</feature>
<feature type="transmembrane region" description="Helical" evidence="6">
    <location>
        <begin position="695"/>
        <end position="719"/>
    </location>
</feature>
<dbReference type="PANTHER" id="PTHR33406:SF13">
    <property type="entry name" value="MEMBRANE PROTEIN YDFJ"/>
    <property type="match status" value="1"/>
</dbReference>
<dbReference type="Pfam" id="PF03176">
    <property type="entry name" value="MMPL"/>
    <property type="match status" value="2"/>
</dbReference>
<evidence type="ECO:0000256" key="1">
    <source>
        <dbReference type="ARBA" id="ARBA00004651"/>
    </source>
</evidence>
<feature type="transmembrane region" description="Helical" evidence="6">
    <location>
        <begin position="222"/>
        <end position="239"/>
    </location>
</feature>
<dbReference type="EMBL" id="JAHHGM010000017">
    <property type="protein sequence ID" value="MBT2990435.1"/>
    <property type="molecule type" value="Genomic_DNA"/>
</dbReference>
<keyword evidence="4 6" id="KW-1133">Transmembrane helix</keyword>
<evidence type="ECO:0000256" key="2">
    <source>
        <dbReference type="ARBA" id="ARBA00022475"/>
    </source>
</evidence>
<feature type="domain" description="SSD" evidence="7">
    <location>
        <begin position="638"/>
        <end position="754"/>
    </location>
</feature>
<comment type="subcellular location">
    <subcellularLocation>
        <location evidence="1">Cell membrane</location>
        <topology evidence="1">Multi-pass membrane protein</topology>
    </subcellularLocation>
</comment>
<gene>
    <name evidence="8" type="ORF">KME65_15875</name>
</gene>
<feature type="transmembrane region" description="Helical" evidence="6">
    <location>
        <begin position="401"/>
        <end position="417"/>
    </location>
</feature>
<evidence type="ECO:0000259" key="7">
    <source>
        <dbReference type="PROSITE" id="PS50156"/>
    </source>
</evidence>
<sequence>MSESFFRFVLNNRLLVIFLAIAISLLMGSGVQHLAFSNDYRMFFSEDNPQLKAFEQLQNTYTKNDNVLFVIAPKDGKVFTHETLSAVKALTKESWQIPYSLRVDSITNFQYTYAEGDDLIVEDLVLDPQALSAEQLVEKQRIATSDPLLVNRLVSPSAHTTGVNVTVQLPGKKLTEVPEVAERAREMAKSIEEAYPNIDVHLTGMVMMNNAFPSASQDDMTSLYPLMFIAVILVLVVMLRSIPGTLSTVIIIILMIIATMGLTGWFGIKMSPPTTTVPIVIMTLAIADCVHILVNFLHFMRDGENKYQAMMESLRINLQPIFLTTLTTAIGFLSLNFSEAPPFRDLGNMAAMGVVLAFFLSVTFLPAMMMLLPVKALSGDTLGSIAMGHFAEFVVRYKKQLLWGMGMVVLLLISQIPNNRLDDQFVKYFDETIDFRQATDFATDNLTGIYLIEYSLESGETGGISDPQFLKRVEEFAQWYRQQPHVLHVNSITDIMKRLNRNMHEDLDDWYRLPDQRDLSAQYLLLYEFSLPFGLDLNNQINVKKSATRFSVTMESISTTQLLRIEESAQAWLQENAPGMRINGASPTIMFAHIGSRNIIAMLKGTTLALVMISLILIFALRSLRVGGLSLVPNLVPLGMAFGLWGLFVGEVGLALSVVSGMTLGIVVDDTVHFLSKYLRARREKSMGREDAVRYAFSTVGTALWVTSLVLMVGFGILAFSHFQLNAGMGLLTAITLGLALVADFLFLPPLLIYFGGKKS</sequence>
<feature type="transmembrane region" description="Helical" evidence="6">
    <location>
        <begin position="349"/>
        <end position="372"/>
    </location>
</feature>
<feature type="domain" description="SSD" evidence="7">
    <location>
        <begin position="246"/>
        <end position="371"/>
    </location>
</feature>
<dbReference type="InterPro" id="IPR000731">
    <property type="entry name" value="SSD"/>
</dbReference>
<reference evidence="8 9" key="1">
    <citation type="submission" date="2021-05" db="EMBL/GenBank/DDBJ databases">
        <title>Genetic and Functional Diversity in Clade A Lucinid endosymbionts from the Bahamas.</title>
        <authorList>
            <person name="Giani N.M."/>
            <person name="Engel A.S."/>
            <person name="Campbell B.J."/>
        </authorList>
    </citation>
    <scope>NUCLEOTIDE SEQUENCE [LARGE SCALE GENOMIC DNA]</scope>
    <source>
        <strain evidence="8">LUC16012Gg_MoonRockCtena</strain>
    </source>
</reference>
<evidence type="ECO:0000256" key="4">
    <source>
        <dbReference type="ARBA" id="ARBA00022989"/>
    </source>
</evidence>
<dbReference type="Proteomes" id="UP000770889">
    <property type="component" value="Unassembled WGS sequence"/>
</dbReference>
<keyword evidence="3 6" id="KW-0812">Transmembrane</keyword>
<dbReference type="InterPro" id="IPR004869">
    <property type="entry name" value="MMPL_dom"/>
</dbReference>
<comment type="caution">
    <text evidence="8">The sequence shown here is derived from an EMBL/GenBank/DDBJ whole genome shotgun (WGS) entry which is preliminary data.</text>
</comment>
<dbReference type="AlphaFoldDB" id="A0A944MG88"/>
<feature type="transmembrane region" description="Helical" evidence="6">
    <location>
        <begin position="246"/>
        <end position="267"/>
    </location>
</feature>
<dbReference type="SUPFAM" id="SSF82866">
    <property type="entry name" value="Multidrug efflux transporter AcrB transmembrane domain"/>
    <property type="match status" value="2"/>
</dbReference>
<accession>A0A944MG88</accession>